<feature type="binding site" evidence="8">
    <location>
        <begin position="141"/>
        <end position="144"/>
    </location>
    <ligand>
        <name>4-CDP-2-C-methyl-D-erythritol 2-phosphate</name>
        <dbReference type="ChEBI" id="CHEBI:57919"/>
    </ligand>
</feature>
<evidence type="ECO:0000256" key="6">
    <source>
        <dbReference type="ARBA" id="ARBA00023229"/>
    </source>
</evidence>
<keyword evidence="6 8" id="KW-0414">Isoprene biosynthesis</keyword>
<dbReference type="EMBL" id="CP047224">
    <property type="protein sequence ID" value="QHD64955.1"/>
    <property type="molecule type" value="Genomic_DNA"/>
</dbReference>
<dbReference type="KEGG" id="nef:GP480_00510"/>
<dbReference type="Gene3D" id="3.30.1330.50">
    <property type="entry name" value="2-C-methyl-D-erythritol 2,4-cyclodiphosphate synthase"/>
    <property type="match status" value="1"/>
</dbReference>
<feature type="binding site" evidence="8">
    <location>
        <position position="151"/>
    </location>
    <ligand>
        <name>4-CDP-2-C-methyl-D-erythritol 2-phosphate</name>
        <dbReference type="ChEBI" id="CHEBI:57919"/>
    </ligand>
</feature>
<feature type="domain" description="2-C-methyl-D-erythritol 2,4-cyclodiphosphate synthase" evidence="10">
    <location>
        <begin position="3"/>
        <end position="163"/>
    </location>
</feature>
<evidence type="ECO:0000256" key="9">
    <source>
        <dbReference type="RuleBase" id="RU004395"/>
    </source>
</evidence>
<evidence type="ECO:0000256" key="2">
    <source>
        <dbReference type="ARBA" id="ARBA00004709"/>
    </source>
</evidence>
<dbReference type="GO" id="GO:0046872">
    <property type="term" value="F:metal ion binding"/>
    <property type="evidence" value="ECO:0007669"/>
    <property type="project" value="UniProtKB-KW"/>
</dbReference>
<dbReference type="NCBIfam" id="TIGR00151">
    <property type="entry name" value="ispF"/>
    <property type="match status" value="1"/>
</dbReference>
<dbReference type="PROSITE" id="PS01350">
    <property type="entry name" value="ISPF"/>
    <property type="match status" value="1"/>
</dbReference>
<feature type="site" description="Transition state stabilizer" evidence="8">
    <location>
        <position position="142"/>
    </location>
</feature>
<dbReference type="HAMAP" id="MF_00107">
    <property type="entry name" value="IspF"/>
    <property type="match status" value="1"/>
</dbReference>
<dbReference type="Pfam" id="PF02542">
    <property type="entry name" value="YgbB"/>
    <property type="match status" value="1"/>
</dbReference>
<dbReference type="AlphaFoldDB" id="A0A6P1G9B8"/>
<feature type="binding site" evidence="8">
    <location>
        <begin position="9"/>
        <end position="11"/>
    </location>
    <ligand>
        <name>4-CDP-2-C-methyl-D-erythritol 2-phosphate</name>
        <dbReference type="ChEBI" id="CHEBI:57919"/>
    </ligand>
</feature>
<comment type="caution">
    <text evidence="8">Lacks conserved residue(s) required for the propagation of feature annotation.</text>
</comment>
<evidence type="ECO:0000256" key="7">
    <source>
        <dbReference type="ARBA" id="ARBA00023239"/>
    </source>
</evidence>
<feature type="binding site" evidence="8">
    <location>
        <position position="11"/>
    </location>
    <ligand>
        <name>a divalent metal cation</name>
        <dbReference type="ChEBI" id="CHEBI:60240"/>
    </ligand>
</feature>
<keyword evidence="5 8" id="KW-0479">Metal-binding</keyword>
<comment type="pathway">
    <text evidence="2 8">Isoprenoid biosynthesis; isopentenyl diphosphate biosynthesis via DXP pathway; isopentenyl diphosphate from 1-deoxy-D-xylulose 5-phosphate: step 4/6.</text>
</comment>
<evidence type="ECO:0000256" key="8">
    <source>
        <dbReference type="HAMAP-Rule" id="MF_00107"/>
    </source>
</evidence>
<dbReference type="GO" id="GO:0008685">
    <property type="term" value="F:2-C-methyl-D-erythritol 2,4-cyclodiphosphate synthase activity"/>
    <property type="evidence" value="ECO:0007669"/>
    <property type="project" value="UniProtKB-UniRule"/>
</dbReference>
<dbReference type="PANTHER" id="PTHR43181">
    <property type="entry name" value="2-C-METHYL-D-ERYTHRITOL 2,4-CYCLODIPHOSPHATE SYNTHASE, CHLOROPLASTIC"/>
    <property type="match status" value="1"/>
</dbReference>
<reference evidence="11 12" key="1">
    <citation type="journal article" date="2020" name="MBio">
        <title>Erratum for Teymournejad et al., 'Isolation and Molecular Analysis of a Novel Neorickettsia Species That Causes Potomac Horse Fever'.</title>
        <authorList>
            <person name="Teymournejad O."/>
            <person name="Lin M."/>
            <person name="Bekebrede H."/>
            <person name="Kamr A."/>
            <person name="Toribio R.E."/>
            <person name="Arroyo L.G."/>
            <person name="Baird J.D."/>
            <person name="Rikihisa Y."/>
        </authorList>
    </citation>
    <scope>NUCLEOTIDE SEQUENCE [LARGE SCALE GENOMIC DNA]</scope>
    <source>
        <strain evidence="11 12">Fin17</strain>
    </source>
</reference>
<evidence type="ECO:0000313" key="12">
    <source>
        <dbReference type="Proteomes" id="UP000464912"/>
    </source>
</evidence>
<comment type="function">
    <text evidence="8">Involved in the biosynthesis of isopentenyl diphosphate (IPP) and dimethylallyl diphosphate (DMAPP), two major building blocks of isoprenoid compounds. Catalyzes the conversion of 4-diphosphocytidyl-2-C-methyl-D-erythritol 2-phosphate (CDP-ME2P) to 2-C-methyl-D-erythritol 2,4-cyclodiphosphate (ME-CPP) with a corresponding release of cytidine 5-monophosphate (CMP).</text>
</comment>
<evidence type="ECO:0000256" key="1">
    <source>
        <dbReference type="ARBA" id="ARBA00000200"/>
    </source>
</evidence>
<evidence type="ECO:0000259" key="10">
    <source>
        <dbReference type="Pfam" id="PF02542"/>
    </source>
</evidence>
<accession>A0A6P1G9B8</accession>
<dbReference type="CDD" id="cd00554">
    <property type="entry name" value="MECDP_synthase"/>
    <property type="match status" value="1"/>
</dbReference>
<evidence type="ECO:0000256" key="3">
    <source>
        <dbReference type="ARBA" id="ARBA00008480"/>
    </source>
</evidence>
<dbReference type="RefSeq" id="WP_160094894.1">
    <property type="nucleotide sequence ID" value="NZ_CP047224.1"/>
</dbReference>
<dbReference type="GO" id="GO:0019288">
    <property type="term" value="P:isopentenyl diphosphate biosynthetic process, methylerythritol 4-phosphate pathway"/>
    <property type="evidence" value="ECO:0007669"/>
    <property type="project" value="UniProtKB-UniRule"/>
</dbReference>
<comment type="catalytic activity">
    <reaction evidence="1 8 9">
        <text>4-CDP-2-C-methyl-D-erythritol 2-phosphate = 2-C-methyl-D-erythritol 2,4-cyclic diphosphate + CMP</text>
        <dbReference type="Rhea" id="RHEA:23864"/>
        <dbReference type="ChEBI" id="CHEBI:57919"/>
        <dbReference type="ChEBI" id="CHEBI:58483"/>
        <dbReference type="ChEBI" id="CHEBI:60377"/>
        <dbReference type="EC" id="4.6.1.12"/>
    </reaction>
</comment>
<evidence type="ECO:0000256" key="5">
    <source>
        <dbReference type="ARBA" id="ARBA00022723"/>
    </source>
</evidence>
<dbReference type="Proteomes" id="UP000464912">
    <property type="component" value="Chromosome"/>
</dbReference>
<feature type="binding site" evidence="8">
    <location>
        <begin position="70"/>
        <end position="74"/>
    </location>
    <ligand>
        <name>4-CDP-2-C-methyl-D-erythritol 2-phosphate</name>
        <dbReference type="ChEBI" id="CHEBI:57919"/>
    </ligand>
</feature>
<dbReference type="UniPathway" id="UPA00056">
    <property type="reaction ID" value="UER00095"/>
</dbReference>
<dbReference type="GO" id="GO:0016114">
    <property type="term" value="P:terpenoid biosynthetic process"/>
    <property type="evidence" value="ECO:0007669"/>
    <property type="project" value="InterPro"/>
</dbReference>
<gene>
    <name evidence="8 11" type="primary">ispF</name>
    <name evidence="11" type="ORF">GP480_00510</name>
</gene>
<dbReference type="InterPro" id="IPR020555">
    <property type="entry name" value="MECDP_synthase_CS"/>
</dbReference>
<feature type="binding site" evidence="8">
    <location>
        <position position="9"/>
    </location>
    <ligand>
        <name>a divalent metal cation</name>
        <dbReference type="ChEBI" id="CHEBI:60240"/>
    </ligand>
</feature>
<dbReference type="EC" id="4.6.1.12" evidence="4 8"/>
<keyword evidence="12" id="KW-1185">Reference proteome</keyword>
<comment type="similarity">
    <text evidence="3 8 9">Belongs to the IspF family.</text>
</comment>
<reference evidence="11 12" key="2">
    <citation type="journal article" date="2020" name="MBio">
        <title>Isolation and Molecular Analysis of a Novel Neorickettsia Species That Causes Potomac Horse Fever.</title>
        <authorList>
            <person name="Teymournejad O."/>
            <person name="Lin M."/>
            <person name="Bekebrede H."/>
            <person name="Kamr A."/>
            <person name="Toribio R.E."/>
            <person name="Arroyo L.G."/>
            <person name="Baird J.D."/>
            <person name="Rikihisa Y."/>
        </authorList>
    </citation>
    <scope>NUCLEOTIDE SEQUENCE [LARGE SCALE GENOMIC DNA]</scope>
    <source>
        <strain evidence="11 12">Fin17</strain>
    </source>
</reference>
<evidence type="ECO:0000256" key="4">
    <source>
        <dbReference type="ARBA" id="ARBA00012579"/>
    </source>
</evidence>
<dbReference type="PANTHER" id="PTHR43181:SF1">
    <property type="entry name" value="2-C-METHYL-D-ERYTHRITOL 2,4-CYCLODIPHOSPHATE SYNTHASE, CHLOROPLASTIC"/>
    <property type="match status" value="1"/>
</dbReference>
<dbReference type="SUPFAM" id="SSF69765">
    <property type="entry name" value="IpsF-like"/>
    <property type="match status" value="1"/>
</dbReference>
<comment type="cofactor">
    <cofactor evidence="8">
        <name>a divalent metal cation</name>
        <dbReference type="ChEBI" id="CHEBI:60240"/>
    </cofactor>
    <text evidence="8">Binds 1 divalent metal cation per subunit.</text>
</comment>
<feature type="binding site" evidence="8">
    <location>
        <begin position="40"/>
        <end position="41"/>
    </location>
    <ligand>
        <name>4-CDP-2-C-methyl-D-erythritol 2-phosphate</name>
        <dbReference type="ChEBI" id="CHEBI:57919"/>
    </ligand>
</feature>
<dbReference type="InterPro" id="IPR036571">
    <property type="entry name" value="MECDP_synthase_sf"/>
</dbReference>
<proteinExistence type="inferred from homology"/>
<sequence length="168" mass="18414">MYRIGFGYDVHKIEKPLKTSDTHVVLCGVSVPCEYIVIAHSDGDVALHALVDALLGAACIEGANDIGMLFPDTDEKWSGKSSSYFLEHVVTLIQRAGYMVNNADLTIVCETPRIQQYRNKMQQKVADLLCTRKDQVNVKATTTEKLGPEGRKEGISAYAIVSLAGKKP</sequence>
<dbReference type="InterPro" id="IPR003526">
    <property type="entry name" value="MECDP_synthase"/>
</dbReference>
<feature type="binding site" evidence="8">
    <location>
        <position position="48"/>
    </location>
    <ligand>
        <name>a divalent metal cation</name>
        <dbReference type="ChEBI" id="CHEBI:60240"/>
    </ligand>
</feature>
<organism evidence="11 12">
    <name type="scientific">Neorickettsia findlayensis</name>
    <dbReference type="NCBI Taxonomy" id="2686014"/>
    <lineage>
        <taxon>Bacteria</taxon>
        <taxon>Pseudomonadati</taxon>
        <taxon>Pseudomonadota</taxon>
        <taxon>Alphaproteobacteria</taxon>
        <taxon>Rickettsiales</taxon>
        <taxon>Anaplasmataceae</taxon>
        <taxon>Neorickettsia</taxon>
    </lineage>
</organism>
<feature type="binding site" evidence="8">
    <location>
        <begin position="65"/>
        <end position="67"/>
    </location>
    <ligand>
        <name>4-CDP-2-C-methyl-D-erythritol 2-phosphate</name>
        <dbReference type="ChEBI" id="CHEBI:57919"/>
    </ligand>
</feature>
<name>A0A6P1G9B8_9RICK</name>
<evidence type="ECO:0000313" key="11">
    <source>
        <dbReference type="EMBL" id="QHD64955.1"/>
    </source>
</evidence>
<comment type="subunit">
    <text evidence="8">Homotrimer.</text>
</comment>
<feature type="site" description="Transition state stabilizer" evidence="8">
    <location>
        <position position="40"/>
    </location>
</feature>
<protein>
    <recommendedName>
        <fullName evidence="4 8">2-C-methyl-D-erythritol 2,4-cyclodiphosphate synthase</fullName>
        <shortName evidence="8">MECDP-synthase</shortName>
        <shortName evidence="8">MECPP-synthase</shortName>
        <shortName evidence="8">MECPS</shortName>
        <ecNumber evidence="4 8">4.6.1.12</ecNumber>
    </recommendedName>
</protein>
<keyword evidence="7 8" id="KW-0456">Lyase</keyword>